<feature type="transmembrane region" description="Helical" evidence="1">
    <location>
        <begin position="47"/>
        <end position="67"/>
    </location>
</feature>
<keyword evidence="1" id="KW-1133">Transmembrane helix</keyword>
<feature type="transmembrane region" description="Helical" evidence="1">
    <location>
        <begin position="328"/>
        <end position="348"/>
    </location>
</feature>
<proteinExistence type="predicted"/>
<feature type="transmembrane region" description="Helical" evidence="1">
    <location>
        <begin position="496"/>
        <end position="512"/>
    </location>
</feature>
<gene>
    <name evidence="2" type="ORF">FKR81_40515</name>
</gene>
<dbReference type="Proteomes" id="UP000316639">
    <property type="component" value="Unassembled WGS sequence"/>
</dbReference>
<feature type="transmembrane region" description="Helical" evidence="1">
    <location>
        <begin position="20"/>
        <end position="41"/>
    </location>
</feature>
<feature type="transmembrane region" description="Helical" evidence="1">
    <location>
        <begin position="192"/>
        <end position="211"/>
    </location>
</feature>
<feature type="transmembrane region" description="Helical" evidence="1">
    <location>
        <begin position="223"/>
        <end position="242"/>
    </location>
</feature>
<reference evidence="2 3" key="1">
    <citation type="submission" date="2019-07" db="EMBL/GenBank/DDBJ databases">
        <title>Lentzea xizangensis sp. nov., isolated from Qinghai-Tibetan Plateau Soils.</title>
        <authorList>
            <person name="Huang J."/>
        </authorList>
    </citation>
    <scope>NUCLEOTIDE SEQUENCE [LARGE SCALE GENOMIC DNA]</scope>
    <source>
        <strain evidence="2 3">FXJ1.1311</strain>
    </source>
</reference>
<protein>
    <submittedName>
        <fullName evidence="2">Uncharacterized protein</fullName>
    </submittedName>
</protein>
<feature type="transmembrane region" description="Helical" evidence="1">
    <location>
        <begin position="74"/>
        <end position="92"/>
    </location>
</feature>
<evidence type="ECO:0000313" key="2">
    <source>
        <dbReference type="EMBL" id="TWP44888.1"/>
    </source>
</evidence>
<feature type="transmembrane region" description="Helical" evidence="1">
    <location>
        <begin position="429"/>
        <end position="449"/>
    </location>
</feature>
<accession>A0A563EFP3</accession>
<feature type="transmembrane region" description="Helical" evidence="1">
    <location>
        <begin position="360"/>
        <end position="386"/>
    </location>
</feature>
<evidence type="ECO:0000313" key="3">
    <source>
        <dbReference type="Proteomes" id="UP000316639"/>
    </source>
</evidence>
<feature type="transmembrane region" description="Helical" evidence="1">
    <location>
        <begin position="469"/>
        <end position="489"/>
    </location>
</feature>
<feature type="transmembrane region" description="Helical" evidence="1">
    <location>
        <begin position="294"/>
        <end position="316"/>
    </location>
</feature>
<keyword evidence="1" id="KW-0812">Transmembrane</keyword>
<keyword evidence="1" id="KW-0472">Membrane</keyword>
<feature type="transmembrane region" description="Helical" evidence="1">
    <location>
        <begin position="155"/>
        <end position="172"/>
    </location>
</feature>
<feature type="transmembrane region" description="Helical" evidence="1">
    <location>
        <begin position="122"/>
        <end position="143"/>
    </location>
</feature>
<name>A0A563EFP3_9PSEU</name>
<dbReference type="OrthoDB" id="3638762at2"/>
<organism evidence="2 3">
    <name type="scientific">Lentzea tibetensis</name>
    <dbReference type="NCBI Taxonomy" id="2591470"/>
    <lineage>
        <taxon>Bacteria</taxon>
        <taxon>Bacillati</taxon>
        <taxon>Actinomycetota</taxon>
        <taxon>Actinomycetes</taxon>
        <taxon>Pseudonocardiales</taxon>
        <taxon>Pseudonocardiaceae</taxon>
        <taxon>Lentzea</taxon>
    </lineage>
</organism>
<dbReference type="EMBL" id="VOBR01000047">
    <property type="protein sequence ID" value="TWP44888.1"/>
    <property type="molecule type" value="Genomic_DNA"/>
</dbReference>
<keyword evidence="3" id="KW-1185">Reference proteome</keyword>
<feature type="transmembrane region" description="Helical" evidence="1">
    <location>
        <begin position="392"/>
        <end position="417"/>
    </location>
</feature>
<feature type="transmembrane region" description="Helical" evidence="1">
    <location>
        <begin position="248"/>
        <end position="267"/>
    </location>
</feature>
<sequence length="557" mass="54690">MTSTRLESPQPVAARLRSAWGLAAGGAVLLAAAPLVGVVGGSAPPAFTSWPLLAALALLPVVVSGVLMTRGRPLVAAAVLAAVAAFAPGRLLSDLQIGLDALAVSRPELLRPRSLDPLDPSAGLWLLIAGHLLTLAAGVLAANRSVGDEADASDKLIRVVLVSAFAAISLLGTPFTSTDVLLLAHGPWDLPLIGLAGGLLVAAAAPLAAALSASSTEPDTRRGGLIGVALAIIAVAAPPLVAGLAADGLGVTWGPIAALVAAALLLLEHPDRTVRAEQDEKAELTLPGTARMHAVAGVFGVLAGAATVVGALVPQLTVTAGLTAPENYAAKLLLPAGVAVAVLGAWLLARGVAAAVRPTFLVSLAALPLTAAAALDTVLAATQIAVVQPGPGIWAMAGGLVLAAVAGVCGAVAGAVEREDTEPEPRGETPVPVLATAFGAGLLAVGAFALPAVKAADLVAPGLFTNFQVASWGLLIGLLAVLAAVALAVNSRPPRAAALLSGAAVVVVVRLLELPLTGARAADASAGPGTWLAAATVVVLLIGAALRAAEGSKGRSA</sequence>
<evidence type="ECO:0000256" key="1">
    <source>
        <dbReference type="SAM" id="Phobius"/>
    </source>
</evidence>
<dbReference type="RefSeq" id="WP_146360500.1">
    <property type="nucleotide sequence ID" value="NZ_VOBR01000047.1"/>
</dbReference>
<dbReference type="AlphaFoldDB" id="A0A563EFP3"/>
<comment type="caution">
    <text evidence="2">The sequence shown here is derived from an EMBL/GenBank/DDBJ whole genome shotgun (WGS) entry which is preliminary data.</text>
</comment>
<feature type="transmembrane region" description="Helical" evidence="1">
    <location>
        <begin position="532"/>
        <end position="549"/>
    </location>
</feature>